<organism evidence="2 3">
    <name type="scientific">Flammeovirga pacifica</name>
    <dbReference type="NCBI Taxonomy" id="915059"/>
    <lineage>
        <taxon>Bacteria</taxon>
        <taxon>Pseudomonadati</taxon>
        <taxon>Bacteroidota</taxon>
        <taxon>Cytophagia</taxon>
        <taxon>Cytophagales</taxon>
        <taxon>Flammeovirgaceae</taxon>
        <taxon>Flammeovirga</taxon>
    </lineage>
</organism>
<sequence>MKHTLLTLFLLFQFLLVKSQHLIQFETGEWDEIIEQASDEQKLIYFGITTEWSKPCQNFIEYVYSDKNVSDYFNSHFINVNRNLEDQTAKEFVSRYGIRSYPAHLFFDSKGKLLHMMKGTMPTDVFLSKCEKVYDPKFQFFTIREKLREGKELSFDEYLNYCSSAFDLGIKDKDAFEGFIKKLKAEDLDNPQVMDVICHSLYHSNVKDEAFAFYIEHYKIISSYIERKNLQNIYTQFIKNTLSYHLLEKKTAVFEKDMYVLKQYLPAEYTVKSAFIYEPKFYLSTGDNQTAFYRINQNFMAAQKIGGHEIVGYCNDWAWMIFNSSDNTSELKSALKWVEYGLSQDHNKLDMMDTQAHLYYKLGLMDQAELIAKEVKLQSENTGRTTDKIDALLKNIKLN</sequence>
<dbReference type="Gene3D" id="3.40.30.10">
    <property type="entry name" value="Glutaredoxin"/>
    <property type="match status" value="1"/>
</dbReference>
<keyword evidence="3" id="KW-1185">Reference proteome</keyword>
<dbReference type="SUPFAM" id="SSF52833">
    <property type="entry name" value="Thioredoxin-like"/>
    <property type="match status" value="1"/>
</dbReference>
<dbReference type="InterPro" id="IPR012336">
    <property type="entry name" value="Thioredoxin-like_fold"/>
</dbReference>
<dbReference type="RefSeq" id="WP_044224991.1">
    <property type="nucleotide sequence ID" value="NZ_JRYR02000001.1"/>
</dbReference>
<proteinExistence type="predicted"/>
<dbReference type="InterPro" id="IPR036249">
    <property type="entry name" value="Thioredoxin-like_sf"/>
</dbReference>
<feature type="domain" description="Thioredoxin-like fold" evidence="1">
    <location>
        <begin position="42"/>
        <end position="127"/>
    </location>
</feature>
<dbReference type="EMBL" id="JRYR02000001">
    <property type="protein sequence ID" value="OHX66298.1"/>
    <property type="molecule type" value="Genomic_DNA"/>
</dbReference>
<dbReference type="STRING" id="915059.NH26_08000"/>
<accession>A0A1S1YZ70</accession>
<evidence type="ECO:0000313" key="3">
    <source>
        <dbReference type="Proteomes" id="UP000179797"/>
    </source>
</evidence>
<evidence type="ECO:0000313" key="2">
    <source>
        <dbReference type="EMBL" id="OHX66298.1"/>
    </source>
</evidence>
<dbReference type="Pfam" id="PF13098">
    <property type="entry name" value="Thioredoxin_2"/>
    <property type="match status" value="1"/>
</dbReference>
<comment type="caution">
    <text evidence="2">The sequence shown here is derived from an EMBL/GenBank/DDBJ whole genome shotgun (WGS) entry which is preliminary data.</text>
</comment>
<dbReference type="AlphaFoldDB" id="A0A1S1YZ70"/>
<evidence type="ECO:0000259" key="1">
    <source>
        <dbReference type="Pfam" id="PF13098"/>
    </source>
</evidence>
<protein>
    <recommendedName>
        <fullName evidence="1">Thioredoxin-like fold domain-containing protein</fullName>
    </recommendedName>
</protein>
<dbReference type="Proteomes" id="UP000179797">
    <property type="component" value="Unassembled WGS sequence"/>
</dbReference>
<gene>
    <name evidence="2" type="ORF">NH26_08000</name>
</gene>
<dbReference type="OrthoDB" id="645813at2"/>
<name>A0A1S1YZ70_FLAPC</name>
<reference evidence="2 3" key="1">
    <citation type="journal article" date="2012" name="Int. J. Syst. Evol. Microbiol.">
        <title>Flammeovirga pacifica sp. nov., isolated from deep-sea sediment.</title>
        <authorList>
            <person name="Xu H."/>
            <person name="Fu Y."/>
            <person name="Yang N."/>
            <person name="Ding Z."/>
            <person name="Lai Q."/>
            <person name="Zeng R."/>
        </authorList>
    </citation>
    <scope>NUCLEOTIDE SEQUENCE [LARGE SCALE GENOMIC DNA]</scope>
    <source>
        <strain evidence="3">DSM 24597 / LMG 26175 / WPAGA1</strain>
    </source>
</reference>